<organism evidence="7 8">
    <name type="scientific">Trema orientale</name>
    <name type="common">Charcoal tree</name>
    <name type="synonym">Celtis orientalis</name>
    <dbReference type="NCBI Taxonomy" id="63057"/>
    <lineage>
        <taxon>Eukaryota</taxon>
        <taxon>Viridiplantae</taxon>
        <taxon>Streptophyta</taxon>
        <taxon>Embryophyta</taxon>
        <taxon>Tracheophyta</taxon>
        <taxon>Spermatophyta</taxon>
        <taxon>Magnoliopsida</taxon>
        <taxon>eudicotyledons</taxon>
        <taxon>Gunneridae</taxon>
        <taxon>Pentapetalae</taxon>
        <taxon>rosids</taxon>
        <taxon>fabids</taxon>
        <taxon>Rosales</taxon>
        <taxon>Cannabaceae</taxon>
        <taxon>Trema</taxon>
    </lineage>
</organism>
<evidence type="ECO:0000313" key="7">
    <source>
        <dbReference type="EMBL" id="POO03768.1"/>
    </source>
</evidence>
<dbReference type="InParanoid" id="A0A2P5G130"/>
<feature type="compositionally biased region" description="Polar residues" evidence="5">
    <location>
        <begin position="162"/>
        <end position="176"/>
    </location>
</feature>
<dbReference type="STRING" id="63057.A0A2P5G130"/>
<evidence type="ECO:0000256" key="5">
    <source>
        <dbReference type="SAM" id="MobiDB-lite"/>
    </source>
</evidence>
<protein>
    <submittedName>
        <fullName evidence="7">Zf-FLZ domain containing protein</fullName>
    </submittedName>
</protein>
<feature type="compositionally biased region" description="Polar residues" evidence="5">
    <location>
        <begin position="21"/>
        <end position="30"/>
    </location>
</feature>
<dbReference type="PROSITE" id="PS51795">
    <property type="entry name" value="ZF_FLZ"/>
    <property type="match status" value="1"/>
</dbReference>
<evidence type="ECO:0000259" key="6">
    <source>
        <dbReference type="PROSITE" id="PS51795"/>
    </source>
</evidence>
<name>A0A2P5G130_TREOI</name>
<keyword evidence="3" id="KW-0863">Zinc-finger</keyword>
<keyword evidence="8" id="KW-1185">Reference proteome</keyword>
<reference evidence="8" key="1">
    <citation type="submission" date="2016-06" db="EMBL/GenBank/DDBJ databases">
        <title>Parallel loss of symbiosis genes in relatives of nitrogen-fixing non-legume Parasponia.</title>
        <authorList>
            <person name="Van Velzen R."/>
            <person name="Holmer R."/>
            <person name="Bu F."/>
            <person name="Rutten L."/>
            <person name="Van Zeijl A."/>
            <person name="Liu W."/>
            <person name="Santuari L."/>
            <person name="Cao Q."/>
            <person name="Sharma T."/>
            <person name="Shen D."/>
            <person name="Roswanjaya Y."/>
            <person name="Wardhani T."/>
            <person name="Kalhor M.S."/>
            <person name="Jansen J."/>
            <person name="Van den Hoogen J."/>
            <person name="Gungor B."/>
            <person name="Hartog M."/>
            <person name="Hontelez J."/>
            <person name="Verver J."/>
            <person name="Yang W.-C."/>
            <person name="Schijlen E."/>
            <person name="Repin R."/>
            <person name="Schilthuizen M."/>
            <person name="Schranz E."/>
            <person name="Heidstra R."/>
            <person name="Miyata K."/>
            <person name="Fedorova E."/>
            <person name="Kohlen W."/>
            <person name="Bisseling T."/>
            <person name="Smit S."/>
            <person name="Geurts R."/>
        </authorList>
    </citation>
    <scope>NUCLEOTIDE SEQUENCE [LARGE SCALE GENOMIC DNA]</scope>
    <source>
        <strain evidence="8">cv. RG33-2</strain>
    </source>
</reference>
<comment type="similarity">
    <text evidence="1">Belongs to the FLZ family.</text>
</comment>
<evidence type="ECO:0000256" key="2">
    <source>
        <dbReference type="ARBA" id="ARBA00022723"/>
    </source>
</evidence>
<dbReference type="AlphaFoldDB" id="A0A2P5G130"/>
<dbReference type="FunCoup" id="A0A2P5G130">
    <property type="interactions" value="399"/>
</dbReference>
<sequence length="418" mass="45824">MLRKRTRSIQKDQHQMGHQPISDSGSESCFQSDVGNDLKRNSFYSVPGLLVGLSSKGLTDCDSVRSPTSPLDFRLFSNLGNSFRSTKSTRDGQQRSWGNSNKVGLSIIESLDDDDMKFSAKVLRSSASKNILFGPKLRIKAPNGQANSNSFESPKSLPKNYPISSHSKTKSPLQKGSSDVLFEIGDSPLEPDSLEKIRSCSLDSCRTVPNLSGLYNFNNTNSTSMNFCLESKITTRVCSPGFVGGSPKSNQLSGTKLSTIPGSIGSGNEFMGPLSPSEIELSEDYTCVISHGPNPKTTHIYGDCILEAHSGDLSNSGKSEDNKDIALPEPIENSEIPVPYPSDHFLSFCYYCNKKLEEDKDIYIYRGEKAFCSLSCRSLEILIDEEFEKSNDKNSERPLNSDDYDGKTLFETGLIAAA</sequence>
<keyword evidence="3" id="KW-0862">Zinc</keyword>
<accession>A0A2P5G130</accession>
<feature type="domain" description="FLZ-type" evidence="6">
    <location>
        <begin position="344"/>
        <end position="388"/>
    </location>
</feature>
<dbReference type="InterPro" id="IPR007650">
    <property type="entry name" value="Zf-FLZ_dom"/>
</dbReference>
<dbReference type="GO" id="GO:0008270">
    <property type="term" value="F:zinc ion binding"/>
    <property type="evidence" value="ECO:0007669"/>
    <property type="project" value="UniProtKB-KW"/>
</dbReference>
<proteinExistence type="inferred from homology"/>
<dbReference type="Proteomes" id="UP000237000">
    <property type="component" value="Unassembled WGS sequence"/>
</dbReference>
<gene>
    <name evidence="7" type="ORF">TorRG33x02_000720</name>
</gene>
<feature type="zinc finger region" description="FLZ-type" evidence="4">
    <location>
        <begin position="344"/>
        <end position="388"/>
    </location>
</feature>
<dbReference type="Pfam" id="PF04570">
    <property type="entry name" value="zf-FLZ"/>
    <property type="match status" value="1"/>
</dbReference>
<feature type="region of interest" description="Disordered" evidence="5">
    <location>
        <begin position="1"/>
        <end position="30"/>
    </location>
</feature>
<keyword evidence="2" id="KW-0479">Metal-binding</keyword>
<evidence type="ECO:0000256" key="3">
    <source>
        <dbReference type="ARBA" id="ARBA00022771"/>
    </source>
</evidence>
<dbReference type="EMBL" id="JXTC01000001">
    <property type="protein sequence ID" value="POO03768.1"/>
    <property type="molecule type" value="Genomic_DNA"/>
</dbReference>
<feature type="compositionally biased region" description="Polar residues" evidence="5">
    <location>
        <begin position="144"/>
        <end position="153"/>
    </location>
</feature>
<dbReference type="OrthoDB" id="685855at2759"/>
<dbReference type="PANTHER" id="PTHR46868:SF3">
    <property type="entry name" value="FCS-LIKE ZINC FINGER 11"/>
    <property type="match status" value="1"/>
</dbReference>
<feature type="region of interest" description="Disordered" evidence="5">
    <location>
        <begin position="143"/>
        <end position="176"/>
    </location>
</feature>
<comment type="caution">
    <text evidence="7">The sequence shown here is derived from an EMBL/GenBank/DDBJ whole genome shotgun (WGS) entry which is preliminary data.</text>
</comment>
<evidence type="ECO:0000256" key="1">
    <source>
        <dbReference type="ARBA" id="ARBA00009374"/>
    </source>
</evidence>
<dbReference type="PANTHER" id="PTHR46868">
    <property type="entry name" value="FCS-LIKE ZINC FINGER 11"/>
    <property type="match status" value="1"/>
</dbReference>
<evidence type="ECO:0000313" key="8">
    <source>
        <dbReference type="Proteomes" id="UP000237000"/>
    </source>
</evidence>
<dbReference type="InterPro" id="IPR044585">
    <property type="entry name" value="FLZ10/11"/>
</dbReference>
<evidence type="ECO:0000256" key="4">
    <source>
        <dbReference type="PROSITE-ProRule" id="PRU01131"/>
    </source>
</evidence>